<gene>
    <name evidence="2" type="ORF">FCM35_KLT14670</name>
</gene>
<protein>
    <submittedName>
        <fullName evidence="2">F-box protein</fullName>
    </submittedName>
</protein>
<dbReference type="PANTHER" id="PTHR33165">
    <property type="entry name" value="F-BOX DOMAIN CONTAINING PROTEIN-LIKE-RELATED"/>
    <property type="match status" value="1"/>
</dbReference>
<dbReference type="InterPro" id="IPR005174">
    <property type="entry name" value="KIB1-4_b-propeller"/>
</dbReference>
<dbReference type="OrthoDB" id="603826at2759"/>
<reference evidence="2" key="1">
    <citation type="submission" date="2020-01" db="EMBL/GenBank/DDBJ databases">
        <title>Genome sequence of Kobresia littledalei, the first chromosome-level genome in the family Cyperaceae.</title>
        <authorList>
            <person name="Qu G."/>
        </authorList>
    </citation>
    <scope>NUCLEOTIDE SEQUENCE</scope>
    <source>
        <strain evidence="2">C.B.Clarke</strain>
        <tissue evidence="2">Leaf</tissue>
    </source>
</reference>
<sequence length="329" mass="37666">MPRTHSDQPTRPESMVTCITTLPRDLIWEIVKHILADDVVHYIRFRATCSALRSSLPGPCDLAFSFLPRNWIRDYINDKRNAIINNPHMETSRCLFMIQIQAKDRKTHIPFMHLPTGRHVELVLPVLETHFILSITDGLLILVHEQTRAMRLFNPLTHCMSADFPPTLLEIRKMSCYAITAVAPSRSIVEQPILMIALEYDNVAYFAKAGDQTTLQIQLPFCITSALFFKDGFYCTDNEGSIWEIKPDQKSVKCVFYHDIDGRSWHLVQSRTGMLLIDYCPRSAGTCNDAFRKLNVFKFDLNANTIIPTNDIGDCTIFVGLKQRALLNF</sequence>
<accession>A0A833V2R9</accession>
<organism evidence="2 3">
    <name type="scientific">Carex littledalei</name>
    <dbReference type="NCBI Taxonomy" id="544730"/>
    <lineage>
        <taxon>Eukaryota</taxon>
        <taxon>Viridiplantae</taxon>
        <taxon>Streptophyta</taxon>
        <taxon>Embryophyta</taxon>
        <taxon>Tracheophyta</taxon>
        <taxon>Spermatophyta</taxon>
        <taxon>Magnoliopsida</taxon>
        <taxon>Liliopsida</taxon>
        <taxon>Poales</taxon>
        <taxon>Cyperaceae</taxon>
        <taxon>Cyperoideae</taxon>
        <taxon>Cariceae</taxon>
        <taxon>Carex</taxon>
        <taxon>Carex subgen. Euthyceras</taxon>
    </lineage>
</organism>
<proteinExistence type="predicted"/>
<dbReference type="Pfam" id="PF03478">
    <property type="entry name" value="Beta-prop_KIB1-4"/>
    <property type="match status" value="1"/>
</dbReference>
<evidence type="ECO:0000313" key="2">
    <source>
        <dbReference type="EMBL" id="KAF3321417.1"/>
    </source>
</evidence>
<dbReference type="EMBL" id="SWLB01000027">
    <property type="protein sequence ID" value="KAF3321417.1"/>
    <property type="molecule type" value="Genomic_DNA"/>
</dbReference>
<keyword evidence="3" id="KW-1185">Reference proteome</keyword>
<dbReference type="Proteomes" id="UP000623129">
    <property type="component" value="Unassembled WGS sequence"/>
</dbReference>
<name>A0A833V2R9_9POAL</name>
<evidence type="ECO:0000259" key="1">
    <source>
        <dbReference type="Pfam" id="PF03478"/>
    </source>
</evidence>
<feature type="domain" description="KIB1-4 beta-propeller" evidence="1">
    <location>
        <begin position="112"/>
        <end position="323"/>
    </location>
</feature>
<comment type="caution">
    <text evidence="2">The sequence shown here is derived from an EMBL/GenBank/DDBJ whole genome shotgun (WGS) entry which is preliminary data.</text>
</comment>
<dbReference type="AlphaFoldDB" id="A0A833V2R9"/>
<evidence type="ECO:0000313" key="3">
    <source>
        <dbReference type="Proteomes" id="UP000623129"/>
    </source>
</evidence>